<keyword evidence="16" id="KW-1185">Reference proteome</keyword>
<evidence type="ECO:0000256" key="4">
    <source>
        <dbReference type="ARBA" id="ARBA00022679"/>
    </source>
</evidence>
<proteinExistence type="predicted"/>
<evidence type="ECO:0000313" key="15">
    <source>
        <dbReference type="EMBL" id="QCX29473.1"/>
    </source>
</evidence>
<dbReference type="RefSeq" id="YP_010797999.1">
    <property type="nucleotide sequence ID" value="NC_076278.1"/>
</dbReference>
<dbReference type="GO" id="GO:0004519">
    <property type="term" value="F:endonuclease activity"/>
    <property type="evidence" value="ECO:0007669"/>
    <property type="project" value="UniProtKB-KW"/>
</dbReference>
<dbReference type="Gene3D" id="3.40.50.300">
    <property type="entry name" value="P-loop containing nucleotide triphosphate hydrolases"/>
    <property type="match status" value="1"/>
</dbReference>
<reference evidence="15" key="1">
    <citation type="submission" date="2018-09" db="EMBL/GenBank/DDBJ databases">
        <title>Diverse plant associated genomoviruses.</title>
        <authorList>
            <person name="Richet C."/>
            <person name="Kraberger S."/>
            <person name="Filloux D."/>
            <person name="Fontenele R.S."/>
            <person name="Ribeiro S.G."/>
            <person name="Martin D.P."/>
            <person name="Lamas N.S."/>
            <person name="McCarthy J."/>
            <person name="Lefeuvre P."/>
            <person name="Roumagnac P."/>
            <person name="Varsani A."/>
        </authorList>
    </citation>
    <scope>NUCLEOTIDE SEQUENCE</scope>
    <source>
        <strain evidence="15">D90_GP5</strain>
    </source>
</reference>
<keyword evidence="10" id="KW-0255">Endonuclease</keyword>
<dbReference type="GO" id="GO:0016779">
    <property type="term" value="F:nucleotidyltransferase activity"/>
    <property type="evidence" value="ECO:0007669"/>
    <property type="project" value="UniProtKB-KW"/>
</dbReference>
<keyword evidence="3" id="KW-1048">Host nucleus</keyword>
<dbReference type="InterPro" id="IPR001301">
    <property type="entry name" value="Gemini_AL1_CLV"/>
</dbReference>
<evidence type="ECO:0000256" key="1">
    <source>
        <dbReference type="ARBA" id="ARBA00004147"/>
    </source>
</evidence>
<evidence type="ECO:0000256" key="12">
    <source>
        <dbReference type="ARBA" id="ARBA00023124"/>
    </source>
</evidence>
<dbReference type="GO" id="GO:0042025">
    <property type="term" value="C:host cell nucleus"/>
    <property type="evidence" value="ECO:0007669"/>
    <property type="project" value="UniProtKB-SubCell"/>
</dbReference>
<evidence type="ECO:0000256" key="10">
    <source>
        <dbReference type="ARBA" id="ARBA00022759"/>
    </source>
</evidence>
<sequence>MPQLEWNSRYVLVTYAQCGDLDPWRVVERLSSLGAECIIGREHHEDGGLHLHVFADFGRKFRSRKTDILDVDGRHPNLAPIKRTPEKAYDYAIKDGDVVAGGLERPIAGGMGDGASADKWARITAAEDRDEFWALVHELDPKAAACSFNALSKYADWRFTEIPPEYEHDGRIEFVPGNADGRDDWVSQSGSRVKSLVLWGRSRTGKTTWARSLGEHVYCVGLVSGTECARGLNARYAVFDDIRGGLGFFHGYKEWLGAQPHVPIKELYREPRYMRWNKPSIWVCNKDPRLEAYPPNATPDWEWMEDNVDFIEVTGSLIASISHASTE</sequence>
<evidence type="ECO:0000256" key="2">
    <source>
        <dbReference type="ARBA" id="ARBA00014531"/>
    </source>
</evidence>
<dbReference type="SUPFAM" id="SSF52540">
    <property type="entry name" value="P-loop containing nucleoside triphosphate hydrolases"/>
    <property type="match status" value="1"/>
</dbReference>
<accession>A0A4Y5QE08</accession>
<dbReference type="SUPFAM" id="SSF55464">
    <property type="entry name" value="Origin of replication-binding domain, RBD-like"/>
    <property type="match status" value="1"/>
</dbReference>
<evidence type="ECO:0000313" key="16">
    <source>
        <dbReference type="Proteomes" id="UP000678880"/>
    </source>
</evidence>
<feature type="domain" description="CRESS-DNA virus Rep endonuclease" evidence="14">
    <location>
        <begin position="5"/>
        <end position="104"/>
    </location>
</feature>
<dbReference type="Pfam" id="PF00799">
    <property type="entry name" value="Gemini_AL1"/>
    <property type="match status" value="1"/>
</dbReference>
<evidence type="ECO:0000256" key="13">
    <source>
        <dbReference type="ARBA" id="ARBA00023125"/>
    </source>
</evidence>
<dbReference type="GO" id="GO:0000166">
    <property type="term" value="F:nucleotide binding"/>
    <property type="evidence" value="ECO:0007669"/>
    <property type="project" value="UniProtKB-KW"/>
</dbReference>
<dbReference type="PROSITE" id="PS52020">
    <property type="entry name" value="CRESS_DNA_REP"/>
    <property type="match status" value="1"/>
</dbReference>
<keyword evidence="6" id="KW-0235">DNA replication</keyword>
<dbReference type="GO" id="GO:0005198">
    <property type="term" value="F:structural molecule activity"/>
    <property type="evidence" value="ECO:0007669"/>
    <property type="project" value="InterPro"/>
</dbReference>
<dbReference type="GeneID" id="80536023"/>
<dbReference type="GO" id="GO:0006260">
    <property type="term" value="P:DNA replication"/>
    <property type="evidence" value="ECO:0007669"/>
    <property type="project" value="UniProtKB-KW"/>
</dbReference>
<evidence type="ECO:0000256" key="7">
    <source>
        <dbReference type="ARBA" id="ARBA00022722"/>
    </source>
</evidence>
<dbReference type="InterPro" id="IPR049912">
    <property type="entry name" value="CRESS_DNA_REP"/>
</dbReference>
<evidence type="ECO:0000259" key="14">
    <source>
        <dbReference type="PROSITE" id="PS52020"/>
    </source>
</evidence>
<keyword evidence="11" id="KW-0378">Hydrolase</keyword>
<dbReference type="KEGG" id="vg:80536023"/>
<keyword evidence="8" id="KW-0479">Metal-binding</keyword>
<protein>
    <recommendedName>
        <fullName evidence="2">Replication-associated protein</fullName>
    </recommendedName>
</protein>
<dbReference type="PRINTS" id="PR00228">
    <property type="entry name" value="GEMCOATCLVL1"/>
</dbReference>
<evidence type="ECO:0000256" key="5">
    <source>
        <dbReference type="ARBA" id="ARBA00022695"/>
    </source>
</evidence>
<dbReference type="GO" id="GO:0003677">
    <property type="term" value="F:DNA binding"/>
    <property type="evidence" value="ECO:0007669"/>
    <property type="project" value="UniProtKB-KW"/>
</dbReference>
<dbReference type="EMBL" id="MH939397">
    <property type="protein sequence ID" value="QCX29473.1"/>
    <property type="molecule type" value="Genomic_DNA"/>
</dbReference>
<evidence type="ECO:0000256" key="6">
    <source>
        <dbReference type="ARBA" id="ARBA00022705"/>
    </source>
</evidence>
<keyword evidence="12" id="KW-0190">Covalent protein-DNA linkage</keyword>
<dbReference type="Gene3D" id="3.40.1310.20">
    <property type="match status" value="1"/>
</dbReference>
<evidence type="ECO:0000256" key="3">
    <source>
        <dbReference type="ARBA" id="ARBA00022562"/>
    </source>
</evidence>
<evidence type="ECO:0000256" key="9">
    <source>
        <dbReference type="ARBA" id="ARBA00022741"/>
    </source>
</evidence>
<evidence type="ECO:0000256" key="11">
    <source>
        <dbReference type="ARBA" id="ARBA00022801"/>
    </source>
</evidence>
<keyword evidence="13" id="KW-0238">DNA-binding</keyword>
<keyword evidence="7" id="KW-0540">Nuclease</keyword>
<keyword evidence="9" id="KW-0547">Nucleotide-binding</keyword>
<evidence type="ECO:0000256" key="8">
    <source>
        <dbReference type="ARBA" id="ARBA00022723"/>
    </source>
</evidence>
<keyword evidence="4" id="KW-0808">Transferase</keyword>
<dbReference type="GO" id="GO:0016787">
    <property type="term" value="F:hydrolase activity"/>
    <property type="evidence" value="ECO:0007669"/>
    <property type="project" value="UniProtKB-KW"/>
</dbReference>
<dbReference type="Proteomes" id="UP000678880">
    <property type="component" value="Segment"/>
</dbReference>
<dbReference type="GO" id="GO:0046872">
    <property type="term" value="F:metal ion binding"/>
    <property type="evidence" value="ECO:0007669"/>
    <property type="project" value="UniProtKB-KW"/>
</dbReference>
<dbReference type="InterPro" id="IPR027417">
    <property type="entry name" value="P-loop_NTPase"/>
</dbReference>
<organism evidence="15">
    <name type="scientific">Plant associated genomovirus 17</name>
    <dbReference type="NCBI Taxonomy" id="2584388"/>
    <lineage>
        <taxon>Viruses</taxon>
        <taxon>Monodnaviria</taxon>
        <taxon>Shotokuvirae</taxon>
        <taxon>Cressdnaviricota</taxon>
        <taxon>Repensiviricetes</taxon>
        <taxon>Geplafuvirales</taxon>
        <taxon>Genomoviridae</taxon>
        <taxon>Gemycircularvirus</taxon>
        <taxon>Gemycircularvirus sarpe1</taxon>
    </lineage>
</organism>
<comment type="subcellular location">
    <subcellularLocation>
        <location evidence="1">Host nucleus</location>
    </subcellularLocation>
</comment>
<keyword evidence="5" id="KW-0548">Nucleotidyltransferase</keyword>
<name>A0A4Y5QE08_9VIRU</name>